<evidence type="ECO:0000256" key="4">
    <source>
        <dbReference type="ARBA" id="ARBA00019403"/>
    </source>
</evidence>
<keyword evidence="11" id="KW-0234">DNA repair</keyword>
<dbReference type="SMART" id="SM00987">
    <property type="entry name" value="UreE_C"/>
    <property type="match status" value="1"/>
</dbReference>
<evidence type="ECO:0000256" key="7">
    <source>
        <dbReference type="ARBA" id="ARBA00022763"/>
    </source>
</evidence>
<comment type="similarity">
    <text evidence="2">Belongs to the uracil-DNA glycosylase (UDG) superfamily. Type 4 (UDGa) family.</text>
</comment>
<dbReference type="PANTHER" id="PTHR33693:SF1">
    <property type="entry name" value="TYPE-4 URACIL-DNA GLYCOSYLASE"/>
    <property type="match status" value="1"/>
</dbReference>
<reference evidence="13 14" key="1">
    <citation type="journal article" date="2022" name="ISME Commun">
        <title>Vulcanimicrobium alpinus gen. nov. sp. nov., the first cultivated representative of the candidate phylum 'Eremiobacterota', is a metabolically versatile aerobic anoxygenic phototroph.</title>
        <authorList>
            <person name="Yabe S."/>
            <person name="Muto K."/>
            <person name="Abe K."/>
            <person name="Yokota A."/>
            <person name="Staudigel H."/>
            <person name="Tebo B.M."/>
        </authorList>
    </citation>
    <scope>NUCLEOTIDE SEQUENCE [LARGE SCALE GENOMIC DNA]</scope>
    <source>
        <strain evidence="13 14">WC8-2</strain>
    </source>
</reference>
<dbReference type="EC" id="3.2.2.27" evidence="3"/>
<dbReference type="GO" id="GO:0046872">
    <property type="term" value="F:metal ion binding"/>
    <property type="evidence" value="ECO:0007669"/>
    <property type="project" value="UniProtKB-KW"/>
</dbReference>
<dbReference type="Proteomes" id="UP001317532">
    <property type="component" value="Chromosome"/>
</dbReference>
<evidence type="ECO:0000256" key="6">
    <source>
        <dbReference type="ARBA" id="ARBA00022723"/>
    </source>
</evidence>
<evidence type="ECO:0000256" key="3">
    <source>
        <dbReference type="ARBA" id="ARBA00012030"/>
    </source>
</evidence>
<dbReference type="NCBIfam" id="TIGR00758">
    <property type="entry name" value="UDG_fam4"/>
    <property type="match status" value="1"/>
</dbReference>
<dbReference type="SUPFAM" id="SSF52141">
    <property type="entry name" value="Uracil-DNA glycosylase-like"/>
    <property type="match status" value="1"/>
</dbReference>
<dbReference type="KEGG" id="vab:WPS_07870"/>
<evidence type="ECO:0000256" key="8">
    <source>
        <dbReference type="ARBA" id="ARBA00022801"/>
    </source>
</evidence>
<keyword evidence="10" id="KW-0411">Iron-sulfur</keyword>
<keyword evidence="5" id="KW-0004">4Fe-4S</keyword>
<dbReference type="InterPro" id="IPR051536">
    <property type="entry name" value="UDG_Type-4/5"/>
</dbReference>
<dbReference type="PANTHER" id="PTHR33693">
    <property type="entry name" value="TYPE-5 URACIL-DNA GLYCOSYLASE"/>
    <property type="match status" value="1"/>
</dbReference>
<keyword evidence="8" id="KW-0378">Hydrolase</keyword>
<feature type="domain" description="Uracil-DNA glycosylase-like" evidence="12">
    <location>
        <begin position="37"/>
        <end position="196"/>
    </location>
</feature>
<dbReference type="InterPro" id="IPR036895">
    <property type="entry name" value="Uracil-DNA_glycosylase-like_sf"/>
</dbReference>
<comment type="catalytic activity">
    <reaction evidence="1">
        <text>Hydrolyzes single-stranded DNA or mismatched double-stranded DNA and polynucleotides, releasing free uracil.</text>
        <dbReference type="EC" id="3.2.2.27"/>
    </reaction>
</comment>
<dbReference type="RefSeq" id="WP_317996543.1">
    <property type="nucleotide sequence ID" value="NZ_AP025523.1"/>
</dbReference>
<dbReference type="GO" id="GO:0004844">
    <property type="term" value="F:uracil DNA N-glycosylase activity"/>
    <property type="evidence" value="ECO:0007669"/>
    <property type="project" value="UniProtKB-EC"/>
</dbReference>
<protein>
    <recommendedName>
        <fullName evidence="4">Type-4 uracil-DNA glycosylase</fullName>
        <ecNumber evidence="3">3.2.2.27</ecNumber>
    </recommendedName>
</protein>
<evidence type="ECO:0000259" key="12">
    <source>
        <dbReference type="SMART" id="SM00986"/>
    </source>
</evidence>
<evidence type="ECO:0000313" key="13">
    <source>
        <dbReference type="EMBL" id="BDE05511.1"/>
    </source>
</evidence>
<dbReference type="AlphaFoldDB" id="A0AAN1XW04"/>
<dbReference type="Pfam" id="PF03167">
    <property type="entry name" value="UDG"/>
    <property type="match status" value="1"/>
</dbReference>
<keyword evidence="9" id="KW-0408">Iron</keyword>
<keyword evidence="14" id="KW-1185">Reference proteome</keyword>
<dbReference type="CDD" id="cd10030">
    <property type="entry name" value="UDG-F4_TTUDGA_SPO1dp_like"/>
    <property type="match status" value="1"/>
</dbReference>
<dbReference type="SMART" id="SM00986">
    <property type="entry name" value="UDG"/>
    <property type="match status" value="1"/>
</dbReference>
<evidence type="ECO:0000256" key="5">
    <source>
        <dbReference type="ARBA" id="ARBA00022485"/>
    </source>
</evidence>
<evidence type="ECO:0000256" key="2">
    <source>
        <dbReference type="ARBA" id="ARBA00006521"/>
    </source>
</evidence>
<dbReference type="EMBL" id="AP025523">
    <property type="protein sequence ID" value="BDE05511.1"/>
    <property type="molecule type" value="Genomic_DNA"/>
</dbReference>
<keyword evidence="6" id="KW-0479">Metal-binding</keyword>
<dbReference type="Gene3D" id="3.40.470.10">
    <property type="entry name" value="Uracil-DNA glycosylase-like domain"/>
    <property type="match status" value="1"/>
</dbReference>
<keyword evidence="7" id="KW-0227">DNA damage</keyword>
<evidence type="ECO:0000313" key="14">
    <source>
        <dbReference type="Proteomes" id="UP001317532"/>
    </source>
</evidence>
<dbReference type="GO" id="GO:0006281">
    <property type="term" value="P:DNA repair"/>
    <property type="evidence" value="ECO:0007669"/>
    <property type="project" value="UniProtKB-KW"/>
</dbReference>
<dbReference type="InterPro" id="IPR005122">
    <property type="entry name" value="Uracil-DNA_glycosylase-like"/>
</dbReference>
<evidence type="ECO:0000256" key="9">
    <source>
        <dbReference type="ARBA" id="ARBA00023004"/>
    </source>
</evidence>
<dbReference type="GO" id="GO:0051539">
    <property type="term" value="F:4 iron, 4 sulfur cluster binding"/>
    <property type="evidence" value="ECO:0007669"/>
    <property type="project" value="UniProtKB-KW"/>
</dbReference>
<evidence type="ECO:0000256" key="10">
    <source>
        <dbReference type="ARBA" id="ARBA00023014"/>
    </source>
</evidence>
<organism evidence="13 14">
    <name type="scientific">Vulcanimicrobium alpinum</name>
    <dbReference type="NCBI Taxonomy" id="3016050"/>
    <lineage>
        <taxon>Bacteria</taxon>
        <taxon>Bacillati</taxon>
        <taxon>Vulcanimicrobiota</taxon>
        <taxon>Vulcanimicrobiia</taxon>
        <taxon>Vulcanimicrobiales</taxon>
        <taxon>Vulcanimicrobiaceae</taxon>
        <taxon>Vulcanimicrobium</taxon>
    </lineage>
</organism>
<evidence type="ECO:0000256" key="11">
    <source>
        <dbReference type="ARBA" id="ARBA00023204"/>
    </source>
</evidence>
<sequence length="219" mass="24129">MSIAERTRREAELARAREIVARCRKCAIGATRRNAVYGEGDPCAALMVVGEGPGETEDQLGRPFVGRAGELLEKMLLAIDLPREDVFICNTVKCRPTLDTGARLANRAPTPDEMRNCRPYLDEQIALIRPAVILALGAPAAKSFMGERFSITKQRGQWFEGPLGTPVIATFHPAYILRQTGGAMTEVKRLVWNDLKQVRDRLNAPPPASPPPAQHTLFD</sequence>
<name>A0AAN1XW04_UNVUL</name>
<gene>
    <name evidence="13" type="ORF">WPS_07870</name>
</gene>
<dbReference type="InterPro" id="IPR005273">
    <property type="entry name" value="Ura-DNA_glyco_family4"/>
</dbReference>
<proteinExistence type="inferred from homology"/>
<evidence type="ECO:0000256" key="1">
    <source>
        <dbReference type="ARBA" id="ARBA00001400"/>
    </source>
</evidence>
<accession>A0AAN1XW04</accession>